<sequence length="422" mass="44486">MTTEYPAAIGIDLGTSGVRAAALDRDGGQVAFAASAFATPHEICEPAAWWRGVEICLKILAAKVPLAQVRGLAVDGTSGTMLALDSDKQPVGEALLYNDPCPDASVVAAIDAAAPAASPARGTSTALGRAILLSRRRGVAHVVHQADWIAMRLGAGEPISDENNALKTGYDLSCESWPDWIERAGMARHLLPRVLRAGAKIGSVGRLARELGLPPSCLLFAGTTDGCASFLATGASKVGDGVTALGSTLVLKLASDRAVDAPQYGIYSHRVGDFWLVGGASNSGGAVIRQLIGDERLAELTARLDPARRTKLDYYPLLKPGERFPINDPHYPPRLAPRPADDAVFFQGILEGIAEIERLGFERLMALGAPALTSLRTVGGGARNPAWQEIRRNKLGVPFLEARSTEAAAGTAALVLRQENKH</sequence>
<dbReference type="InterPro" id="IPR018484">
    <property type="entry name" value="FGGY_N"/>
</dbReference>
<dbReference type="InterPro" id="IPR043129">
    <property type="entry name" value="ATPase_NBD"/>
</dbReference>
<dbReference type="EMBL" id="BAAFZP010000002">
    <property type="protein sequence ID" value="GAB1584497.1"/>
    <property type="molecule type" value="Genomic_DNA"/>
</dbReference>
<dbReference type="PANTHER" id="PTHR10196:SF80">
    <property type="entry name" value="D-RIBULOSE KINASE"/>
    <property type="match status" value="1"/>
</dbReference>
<reference evidence="6 7" key="1">
    <citation type="submission" date="2024-10" db="EMBL/GenBank/DDBJ databases">
        <title>Isolation, draft genome sequencing and identification of Phyllobacterium sp. NSA23, isolated from leaf soil.</title>
        <authorList>
            <person name="Akita H."/>
        </authorList>
    </citation>
    <scope>NUCLEOTIDE SEQUENCE [LARGE SCALE GENOMIC DNA]</scope>
    <source>
        <strain evidence="6 7">NSA23</strain>
    </source>
</reference>
<accession>A0ABQ0H6G8</accession>
<protein>
    <submittedName>
        <fullName evidence="6">FGGY-family carbohydrate kinase</fullName>
    </submittedName>
</protein>
<dbReference type="GO" id="GO:0016301">
    <property type="term" value="F:kinase activity"/>
    <property type="evidence" value="ECO:0007669"/>
    <property type="project" value="UniProtKB-KW"/>
</dbReference>
<dbReference type="Pfam" id="PF00370">
    <property type="entry name" value="FGGY_N"/>
    <property type="match status" value="1"/>
</dbReference>
<dbReference type="RefSeq" id="WP_407866889.1">
    <property type="nucleotide sequence ID" value="NZ_BAAFZP010000002.1"/>
</dbReference>
<evidence type="ECO:0000313" key="7">
    <source>
        <dbReference type="Proteomes" id="UP001628091"/>
    </source>
</evidence>
<evidence type="ECO:0000259" key="5">
    <source>
        <dbReference type="Pfam" id="PF02782"/>
    </source>
</evidence>
<dbReference type="CDD" id="cd07783">
    <property type="entry name" value="ASKHA_NBD_FGGY_SePSK_AtXK1-like"/>
    <property type="match status" value="1"/>
</dbReference>
<comment type="similarity">
    <text evidence="1">Belongs to the FGGY kinase family.</text>
</comment>
<keyword evidence="3 6" id="KW-0418">Kinase</keyword>
<name>A0ABQ0H6G8_9HYPH</name>
<evidence type="ECO:0000259" key="4">
    <source>
        <dbReference type="Pfam" id="PF00370"/>
    </source>
</evidence>
<organism evidence="6 7">
    <name type="scientific">Phyllobacterium phragmitis</name>
    <dbReference type="NCBI Taxonomy" id="2670329"/>
    <lineage>
        <taxon>Bacteria</taxon>
        <taxon>Pseudomonadati</taxon>
        <taxon>Pseudomonadota</taxon>
        <taxon>Alphaproteobacteria</taxon>
        <taxon>Hyphomicrobiales</taxon>
        <taxon>Phyllobacteriaceae</taxon>
        <taxon>Phyllobacterium</taxon>
    </lineage>
</organism>
<dbReference type="InterPro" id="IPR018485">
    <property type="entry name" value="FGGY_C"/>
</dbReference>
<evidence type="ECO:0000256" key="3">
    <source>
        <dbReference type="ARBA" id="ARBA00022777"/>
    </source>
</evidence>
<dbReference type="Gene3D" id="3.30.420.40">
    <property type="match status" value="2"/>
</dbReference>
<dbReference type="SUPFAM" id="SSF53067">
    <property type="entry name" value="Actin-like ATPase domain"/>
    <property type="match status" value="2"/>
</dbReference>
<dbReference type="Proteomes" id="UP001628091">
    <property type="component" value="Unassembled WGS sequence"/>
</dbReference>
<gene>
    <name evidence="6" type="ORF">PPNSA23_44400</name>
</gene>
<comment type="caution">
    <text evidence="6">The sequence shown here is derived from an EMBL/GenBank/DDBJ whole genome shotgun (WGS) entry which is preliminary data.</text>
</comment>
<dbReference type="Pfam" id="PF02782">
    <property type="entry name" value="FGGY_C"/>
    <property type="match status" value="1"/>
</dbReference>
<evidence type="ECO:0000256" key="2">
    <source>
        <dbReference type="ARBA" id="ARBA00022679"/>
    </source>
</evidence>
<evidence type="ECO:0000313" key="6">
    <source>
        <dbReference type="EMBL" id="GAB1584497.1"/>
    </source>
</evidence>
<evidence type="ECO:0000256" key="1">
    <source>
        <dbReference type="ARBA" id="ARBA00009156"/>
    </source>
</evidence>
<feature type="domain" description="Carbohydrate kinase FGGY C-terminal" evidence="5">
    <location>
        <begin position="257"/>
        <end position="410"/>
    </location>
</feature>
<feature type="domain" description="Carbohydrate kinase FGGY N-terminal" evidence="4">
    <location>
        <begin position="8"/>
        <end position="100"/>
    </location>
</feature>
<keyword evidence="7" id="KW-1185">Reference proteome</keyword>
<dbReference type="PANTHER" id="PTHR10196">
    <property type="entry name" value="SUGAR KINASE"/>
    <property type="match status" value="1"/>
</dbReference>
<proteinExistence type="inferred from homology"/>
<keyword evidence="2" id="KW-0808">Transferase</keyword>